<sequence>MKRAMSLARTSSYSEKFLHDLSRQGIPPEPPFLSFNIS</sequence>
<dbReference type="EMBL" id="CAQN01001326">
    <property type="protein sequence ID" value="CCQ70992.1"/>
    <property type="molecule type" value="Genomic_DNA"/>
</dbReference>
<comment type="caution">
    <text evidence="1">The sequence shown here is derived from an EMBL/GenBank/DDBJ whole genome shotgun (WGS) entry which is preliminary data.</text>
</comment>
<reference evidence="1 2" key="2">
    <citation type="submission" date="2013-09" db="EMBL/GenBank/DDBJ databases">
        <title>Whole genome comparison of six Crocosphaera watsonii strains with differing phenotypes.</title>
        <authorList>
            <person name="Bench S.R."/>
            <person name="Heller P."/>
            <person name="Frank I."/>
            <person name="Arciniega M."/>
            <person name="Shilova I.N."/>
            <person name="Zehr J.P."/>
        </authorList>
    </citation>
    <scope>NUCLEOTIDE SEQUENCE [LARGE SCALE GENOMIC DNA]</scope>
    <source>
        <strain evidence="1 2">WH 0402</strain>
    </source>
</reference>
<gene>
    <name evidence="1" type="ORF">CWATWH0402_1901</name>
</gene>
<accession>T2K0Y5</accession>
<name>T2K0Y5_CROWT</name>
<evidence type="ECO:0000313" key="1">
    <source>
        <dbReference type="EMBL" id="CCQ70992.1"/>
    </source>
</evidence>
<dbReference type="AlphaFoldDB" id="T2K0Y5"/>
<protein>
    <submittedName>
        <fullName evidence="1">Uncharacterized protein</fullName>
    </submittedName>
</protein>
<dbReference type="Proteomes" id="UP000018130">
    <property type="component" value="Unassembled WGS sequence"/>
</dbReference>
<proteinExistence type="predicted"/>
<reference evidence="1 2" key="1">
    <citation type="submission" date="2013-01" db="EMBL/GenBank/DDBJ databases">
        <authorList>
            <person name="Bench S."/>
        </authorList>
    </citation>
    <scope>NUCLEOTIDE SEQUENCE [LARGE SCALE GENOMIC DNA]</scope>
    <source>
        <strain evidence="1 2">WH 0402</strain>
    </source>
</reference>
<organism evidence="1 2">
    <name type="scientific">Crocosphaera watsonii WH 0402</name>
    <dbReference type="NCBI Taxonomy" id="1284629"/>
    <lineage>
        <taxon>Bacteria</taxon>
        <taxon>Bacillati</taxon>
        <taxon>Cyanobacteriota</taxon>
        <taxon>Cyanophyceae</taxon>
        <taxon>Oscillatoriophycideae</taxon>
        <taxon>Chroococcales</taxon>
        <taxon>Aphanothecaceae</taxon>
        <taxon>Crocosphaera</taxon>
    </lineage>
</organism>
<evidence type="ECO:0000313" key="2">
    <source>
        <dbReference type="Proteomes" id="UP000018130"/>
    </source>
</evidence>